<keyword evidence="1" id="KW-0732">Signal</keyword>
<dbReference type="RefSeq" id="WP_345200242.1">
    <property type="nucleotide sequence ID" value="NZ_BAABHX010000001.1"/>
</dbReference>
<evidence type="ECO:0000256" key="1">
    <source>
        <dbReference type="SAM" id="SignalP"/>
    </source>
</evidence>
<sequence length="67" mass="7681">MKKLLLVATLSMFSIAFSQTQSSDYDNKVKNLKTFVKNVYNNDSTKIKTYIKDESNGKIFSCKNKGY</sequence>
<dbReference type="EMBL" id="BAABHX010000001">
    <property type="protein sequence ID" value="GAA5085406.1"/>
    <property type="molecule type" value="Genomic_DNA"/>
</dbReference>
<feature type="chain" id="PRO_5047084626" description="Beta-lactamase-inhibitor-like PepSY-like domain-containing protein" evidence="1">
    <location>
        <begin position="19"/>
        <end position="67"/>
    </location>
</feature>
<evidence type="ECO:0000313" key="3">
    <source>
        <dbReference type="Proteomes" id="UP001500353"/>
    </source>
</evidence>
<name>A0ABP9LTT7_9FLAO</name>
<gene>
    <name evidence="2" type="ORF">GCM10023210_06200</name>
</gene>
<accession>A0ABP9LTT7</accession>
<dbReference type="Proteomes" id="UP001500353">
    <property type="component" value="Unassembled WGS sequence"/>
</dbReference>
<feature type="signal peptide" evidence="1">
    <location>
        <begin position="1"/>
        <end position="18"/>
    </location>
</feature>
<protein>
    <recommendedName>
        <fullName evidence="4">Beta-lactamase-inhibitor-like PepSY-like domain-containing protein</fullName>
    </recommendedName>
</protein>
<reference evidence="3" key="1">
    <citation type="journal article" date="2019" name="Int. J. Syst. Evol. Microbiol.">
        <title>The Global Catalogue of Microorganisms (GCM) 10K type strain sequencing project: providing services to taxonomists for standard genome sequencing and annotation.</title>
        <authorList>
            <consortium name="The Broad Institute Genomics Platform"/>
            <consortium name="The Broad Institute Genome Sequencing Center for Infectious Disease"/>
            <person name="Wu L."/>
            <person name="Ma J."/>
        </authorList>
    </citation>
    <scope>NUCLEOTIDE SEQUENCE [LARGE SCALE GENOMIC DNA]</scope>
    <source>
        <strain evidence="3">JCM 18019</strain>
    </source>
</reference>
<comment type="caution">
    <text evidence="2">The sequence shown here is derived from an EMBL/GenBank/DDBJ whole genome shotgun (WGS) entry which is preliminary data.</text>
</comment>
<proteinExistence type="predicted"/>
<evidence type="ECO:0008006" key="4">
    <source>
        <dbReference type="Google" id="ProtNLM"/>
    </source>
</evidence>
<evidence type="ECO:0000313" key="2">
    <source>
        <dbReference type="EMBL" id="GAA5085406.1"/>
    </source>
</evidence>
<organism evidence="2 3">
    <name type="scientific">Chryseobacterium ginsengisoli</name>
    <dbReference type="NCBI Taxonomy" id="363853"/>
    <lineage>
        <taxon>Bacteria</taxon>
        <taxon>Pseudomonadati</taxon>
        <taxon>Bacteroidota</taxon>
        <taxon>Flavobacteriia</taxon>
        <taxon>Flavobacteriales</taxon>
        <taxon>Weeksellaceae</taxon>
        <taxon>Chryseobacterium group</taxon>
        <taxon>Chryseobacterium</taxon>
    </lineage>
</organism>
<keyword evidence="3" id="KW-1185">Reference proteome</keyword>